<dbReference type="EMBL" id="JADQDK010000001">
    <property type="protein sequence ID" value="MBW0138427.1"/>
    <property type="molecule type" value="Genomic_DNA"/>
</dbReference>
<dbReference type="Proteomes" id="UP000694287">
    <property type="component" value="Unassembled WGS sequence"/>
</dbReference>
<keyword evidence="3" id="KW-1185">Reference proteome</keyword>
<comment type="caution">
    <text evidence="2">The sequence shown here is derived from an EMBL/GenBank/DDBJ whole genome shotgun (WGS) entry which is preliminary data.</text>
</comment>
<evidence type="ECO:0000313" key="2">
    <source>
        <dbReference type="EMBL" id="MBW0138427.1"/>
    </source>
</evidence>
<keyword evidence="1" id="KW-1133">Transmembrane helix</keyword>
<dbReference type="RefSeq" id="WP_218600991.1">
    <property type="nucleotide sequence ID" value="NZ_JADQDJ010000007.1"/>
</dbReference>
<keyword evidence="1" id="KW-0812">Transmembrane</keyword>
<proteinExistence type="predicted"/>
<feature type="transmembrane region" description="Helical" evidence="1">
    <location>
        <begin position="49"/>
        <end position="68"/>
    </location>
</feature>
<reference evidence="2 3" key="1">
    <citation type="submission" date="2020-11" db="EMBL/GenBank/DDBJ databases">
        <title>Pseudonocardia abyssalis sp. nov. and Pseudonocardia oceani sp. nov., description and phylogenomic analysis of two novel actinomycetes isolated from the deep Southern Ocean.</title>
        <authorList>
            <person name="Parra J."/>
        </authorList>
    </citation>
    <scope>NUCLEOTIDE SEQUENCE [LARGE SCALE GENOMIC DNA]</scope>
    <source>
        <strain evidence="2 3">KRD-168</strain>
    </source>
</reference>
<evidence type="ECO:0000256" key="1">
    <source>
        <dbReference type="SAM" id="Phobius"/>
    </source>
</evidence>
<name>A0ABS6V1P0_9PSEU</name>
<accession>A0ABS6V1P0</accession>
<keyword evidence="1" id="KW-0472">Membrane</keyword>
<sequence length="82" mass="8843">MNEKPDQEPRHLAPERVAARWWDALLVDLRGRWAAVRRDPDAGYSTETVVVTGLLVVAALIVIAIIIAKVTEAANGISLVGG</sequence>
<organism evidence="2 3">
    <name type="scientific">Pseudonocardia abyssalis</name>
    <dbReference type="NCBI Taxonomy" id="2792008"/>
    <lineage>
        <taxon>Bacteria</taxon>
        <taxon>Bacillati</taxon>
        <taxon>Actinomycetota</taxon>
        <taxon>Actinomycetes</taxon>
        <taxon>Pseudonocardiales</taxon>
        <taxon>Pseudonocardiaceae</taxon>
        <taxon>Pseudonocardia</taxon>
    </lineage>
</organism>
<protein>
    <submittedName>
        <fullName evidence="2">Uncharacterized protein</fullName>
    </submittedName>
</protein>
<evidence type="ECO:0000313" key="3">
    <source>
        <dbReference type="Proteomes" id="UP000694287"/>
    </source>
</evidence>
<gene>
    <name evidence="2" type="ORF">I4I81_29800</name>
</gene>